<evidence type="ECO:0000256" key="1">
    <source>
        <dbReference type="SAM" id="MobiDB-lite"/>
    </source>
</evidence>
<dbReference type="OrthoDB" id="10056949at2759"/>
<reference evidence="2 3" key="1">
    <citation type="journal article" date="2017" name="Curr. Biol.">
        <title>Genome architecture and evolution of a unichromosomal asexual nematode.</title>
        <authorList>
            <person name="Fradin H."/>
            <person name="Zegar C."/>
            <person name="Gutwein M."/>
            <person name="Lucas J."/>
            <person name="Kovtun M."/>
            <person name="Corcoran D."/>
            <person name="Baugh L.R."/>
            <person name="Kiontke K."/>
            <person name="Gunsalus K."/>
            <person name="Fitch D.H."/>
            <person name="Piano F."/>
        </authorList>
    </citation>
    <scope>NUCLEOTIDE SEQUENCE [LARGE SCALE GENOMIC DNA]</scope>
    <source>
        <strain evidence="2">PF1309</strain>
    </source>
</reference>
<feature type="compositionally biased region" description="Basic and acidic residues" evidence="1">
    <location>
        <begin position="83"/>
        <end position="98"/>
    </location>
</feature>
<feature type="region of interest" description="Disordered" evidence="1">
    <location>
        <begin position="72"/>
        <end position="115"/>
    </location>
</feature>
<proteinExistence type="predicted"/>
<evidence type="ECO:0000313" key="2">
    <source>
        <dbReference type="EMBL" id="PAV81595.1"/>
    </source>
</evidence>
<keyword evidence="3" id="KW-1185">Reference proteome</keyword>
<dbReference type="Proteomes" id="UP000218231">
    <property type="component" value="Unassembled WGS sequence"/>
</dbReference>
<dbReference type="EMBL" id="LIAE01007151">
    <property type="protein sequence ID" value="PAV81595.1"/>
    <property type="molecule type" value="Genomic_DNA"/>
</dbReference>
<organism evidence="2 3">
    <name type="scientific">Diploscapter pachys</name>
    <dbReference type="NCBI Taxonomy" id="2018661"/>
    <lineage>
        <taxon>Eukaryota</taxon>
        <taxon>Metazoa</taxon>
        <taxon>Ecdysozoa</taxon>
        <taxon>Nematoda</taxon>
        <taxon>Chromadorea</taxon>
        <taxon>Rhabditida</taxon>
        <taxon>Rhabditina</taxon>
        <taxon>Rhabditomorpha</taxon>
        <taxon>Rhabditoidea</taxon>
        <taxon>Rhabditidae</taxon>
        <taxon>Diploscapter</taxon>
    </lineage>
</organism>
<evidence type="ECO:0000313" key="3">
    <source>
        <dbReference type="Proteomes" id="UP000218231"/>
    </source>
</evidence>
<accession>A0A2A2L680</accession>
<gene>
    <name evidence="2" type="ORF">WR25_03085</name>
</gene>
<comment type="caution">
    <text evidence="2">The sequence shown here is derived from an EMBL/GenBank/DDBJ whole genome shotgun (WGS) entry which is preliminary data.</text>
</comment>
<protein>
    <submittedName>
        <fullName evidence="2">Uncharacterized protein</fullName>
    </submittedName>
</protein>
<dbReference type="AlphaFoldDB" id="A0A2A2L680"/>
<sequence>MSRVTSPSILVLPSPTDEPCSSNIANSQAVQILSGIFNSQKKLNHKKNGKKKGGLDVDALWRKKGILINKDKDESGEDNEILENGKIESSSKEKEMGKTKPAVRSIKTERQSPSAPIPVKALADTPITAVAQEAIIIDKHAFQAVKSVLAPKGIIRLTTSEERSEAGKI</sequence>
<name>A0A2A2L680_9BILA</name>